<keyword evidence="7 11" id="KW-0238">DNA-binding</keyword>
<dbReference type="SUPFAM" id="SSF47459">
    <property type="entry name" value="HLH, helix-loop-helix DNA-binding domain"/>
    <property type="match status" value="2"/>
</dbReference>
<dbReference type="InterPro" id="IPR039704">
    <property type="entry name" value="Myogenic_factor"/>
</dbReference>
<name>A0A8S4B8D4_9TELE</name>
<keyword evidence="10 11" id="KW-0539">Nucleus</keyword>
<evidence type="ECO:0000256" key="10">
    <source>
        <dbReference type="ARBA" id="ARBA00023242"/>
    </source>
</evidence>
<feature type="region of interest" description="Disordered" evidence="12">
    <location>
        <begin position="584"/>
        <end position="604"/>
    </location>
</feature>
<dbReference type="PROSITE" id="PS50888">
    <property type="entry name" value="BHLH"/>
    <property type="match status" value="2"/>
</dbReference>
<keyword evidence="15" id="KW-1185">Reference proteome</keyword>
<dbReference type="GO" id="GO:0000981">
    <property type="term" value="F:DNA-binding transcription factor activity, RNA polymerase II-specific"/>
    <property type="evidence" value="ECO:0007669"/>
    <property type="project" value="TreeGrafter"/>
</dbReference>
<evidence type="ECO:0000256" key="9">
    <source>
        <dbReference type="ARBA" id="ARBA00023163"/>
    </source>
</evidence>
<evidence type="ECO:0000256" key="4">
    <source>
        <dbReference type="ARBA" id="ARBA00022541"/>
    </source>
</evidence>
<feature type="compositionally biased region" description="Low complexity" evidence="12">
    <location>
        <begin position="584"/>
        <end position="598"/>
    </location>
</feature>
<dbReference type="Pfam" id="PF00010">
    <property type="entry name" value="HLH"/>
    <property type="match status" value="2"/>
</dbReference>
<evidence type="ECO:0000259" key="13">
    <source>
        <dbReference type="PROSITE" id="PS50888"/>
    </source>
</evidence>
<dbReference type="OrthoDB" id="10049614at2759"/>
<evidence type="ECO:0000256" key="1">
    <source>
        <dbReference type="ARBA" id="ARBA00004123"/>
    </source>
</evidence>
<feature type="region of interest" description="Disordered" evidence="12">
    <location>
        <begin position="216"/>
        <end position="245"/>
    </location>
</feature>
<dbReference type="SMART" id="SM00520">
    <property type="entry name" value="BASIC"/>
    <property type="match status" value="2"/>
</dbReference>
<protein>
    <recommendedName>
        <fullName evidence="11">Myogenic factor</fullName>
    </recommendedName>
</protein>
<dbReference type="Pfam" id="PF12232">
    <property type="entry name" value="Myf5"/>
    <property type="match status" value="1"/>
</dbReference>
<feature type="region of interest" description="Disordered" evidence="12">
    <location>
        <begin position="667"/>
        <end position="692"/>
    </location>
</feature>
<feature type="domain" description="BHLH" evidence="13">
    <location>
        <begin position="275"/>
        <end position="326"/>
    </location>
</feature>
<dbReference type="InterPro" id="IPR036638">
    <property type="entry name" value="HLH_DNA-bd_sf"/>
</dbReference>
<feature type="domain" description="BHLH" evidence="13">
    <location>
        <begin position="519"/>
        <end position="570"/>
    </location>
</feature>
<dbReference type="AlphaFoldDB" id="A0A8S4B8D4"/>
<dbReference type="InterPro" id="IPR002546">
    <property type="entry name" value="MyoD_N"/>
</dbReference>
<evidence type="ECO:0000256" key="3">
    <source>
        <dbReference type="ARBA" id="ARBA00022473"/>
    </source>
</evidence>
<dbReference type="GO" id="GO:0005634">
    <property type="term" value="C:nucleus"/>
    <property type="evidence" value="ECO:0007669"/>
    <property type="project" value="UniProtKB-SubCell"/>
</dbReference>
<feature type="compositionally biased region" description="Polar residues" evidence="12">
    <location>
        <begin position="368"/>
        <end position="381"/>
    </location>
</feature>
<feature type="region of interest" description="Disordered" evidence="12">
    <location>
        <begin position="55"/>
        <end position="87"/>
    </location>
</feature>
<feature type="region of interest" description="Disordered" evidence="12">
    <location>
        <begin position="14"/>
        <end position="39"/>
    </location>
</feature>
<dbReference type="GO" id="GO:0000978">
    <property type="term" value="F:RNA polymerase II cis-regulatory region sequence-specific DNA binding"/>
    <property type="evidence" value="ECO:0007669"/>
    <property type="project" value="TreeGrafter"/>
</dbReference>
<feature type="compositionally biased region" description="Acidic residues" evidence="12">
    <location>
        <begin position="26"/>
        <end position="36"/>
    </location>
</feature>
<proteinExistence type="predicted"/>
<evidence type="ECO:0000256" key="6">
    <source>
        <dbReference type="ARBA" id="ARBA00023015"/>
    </source>
</evidence>
<dbReference type="InterPro" id="IPR011598">
    <property type="entry name" value="bHLH_dom"/>
</dbReference>
<dbReference type="Pfam" id="PF01586">
    <property type="entry name" value="Basic"/>
    <property type="match status" value="2"/>
</dbReference>
<feature type="compositionally biased region" description="Polar residues" evidence="12">
    <location>
        <begin position="217"/>
        <end position="232"/>
    </location>
</feature>
<evidence type="ECO:0000313" key="14">
    <source>
        <dbReference type="EMBL" id="CAG5927406.1"/>
    </source>
</evidence>
<feature type="region of interest" description="Disordered" evidence="12">
    <location>
        <begin position="122"/>
        <end position="141"/>
    </location>
</feature>
<accession>A0A8S4B8D4</accession>
<keyword evidence="3" id="KW-0217">Developmental protein</keyword>
<dbReference type="SMART" id="SM00353">
    <property type="entry name" value="HLH"/>
    <property type="match status" value="2"/>
</dbReference>
<organism evidence="14 15">
    <name type="scientific">Menidia menidia</name>
    <name type="common">Atlantic silverside</name>
    <dbReference type="NCBI Taxonomy" id="238744"/>
    <lineage>
        <taxon>Eukaryota</taxon>
        <taxon>Metazoa</taxon>
        <taxon>Chordata</taxon>
        <taxon>Craniata</taxon>
        <taxon>Vertebrata</taxon>
        <taxon>Euteleostomi</taxon>
        <taxon>Actinopterygii</taxon>
        <taxon>Neopterygii</taxon>
        <taxon>Teleostei</taxon>
        <taxon>Neoteleostei</taxon>
        <taxon>Acanthomorphata</taxon>
        <taxon>Ovalentaria</taxon>
        <taxon>Atherinomorphae</taxon>
        <taxon>Atheriniformes</taxon>
        <taxon>Atherinopsidae</taxon>
        <taxon>Menidiinae</taxon>
        <taxon>Menidia</taxon>
    </lineage>
</organism>
<dbReference type="GO" id="GO:0046983">
    <property type="term" value="F:protein dimerization activity"/>
    <property type="evidence" value="ECO:0007669"/>
    <property type="project" value="InterPro"/>
</dbReference>
<feature type="region of interest" description="Disordered" evidence="12">
    <location>
        <begin position="368"/>
        <end position="388"/>
    </location>
</feature>
<dbReference type="FunFam" id="4.10.280.10:FF:000005">
    <property type="entry name" value="Myogenic factor"/>
    <property type="match status" value="2"/>
</dbReference>
<evidence type="ECO:0000256" key="11">
    <source>
        <dbReference type="RuleBase" id="RU003428"/>
    </source>
</evidence>
<dbReference type="PANTHER" id="PTHR11534:SF3">
    <property type="entry name" value="MYOGENIC FACTOR 5"/>
    <property type="match status" value="1"/>
</dbReference>
<sequence length="692" mass="76101">MLLDLSAGRLHQPFPLAQLPRRETEAEGSDGTEVDDSGSCGDCSVEVTLWYWTRGGKRDGSKRPTSQHPAWLQELSHGPGTRREEEEVVHSVTNPAVTGAGGWWSPWTPACVSVFQTALQKEVAPEPPRAPGDPVKPNSEEQAFEPVHQYQSICKGAIGVPLPVSNALIIPHNREGRNNMMDLFETNTYLFSDLRYLEEGDHGPLQHLDMAGVSPLYNGNDSPLSPSQDNVPSETGGESSGEEHVLAPPGLQAHCEGQCLMWACKICKRKSAPTDRRKAATLRERRRLKKINEAFDALKRKTVPNPNQRLPKVEILRSAISYIERLQDLLQTLDEQEKMQNGTHFPSKEHSVASDEYHWKKSSESWQASADHSSTAMNQREGTSESSASSSLLRLSSIVNSITNDEKINFSADGNRPLISLRGLLIFTHLLGPSSLLCTSLTIYSDAFLPRAMDVFSPSQLYYDRACASSPDSLEFGPGMELAGSEEDEHIRVPGAPHQPGHCLQWACKACKRKSSFVDRRRAATMRERRRLKKVNHAFEALRRCTSANPSQRLPKVEILRNAIQYIESLQDLLREQVENFYSLPGESGSEPGSPLSSCSDGMAGSNSPVWQQLNANYSNSYSYAKNDSLDEKAAGASSLECLSSIVDRLSSVESSCGAAALRDMATFSPSSSESQPSTPASPGSRPVYHVL</sequence>
<dbReference type="GO" id="GO:0045663">
    <property type="term" value="P:positive regulation of myoblast differentiation"/>
    <property type="evidence" value="ECO:0007669"/>
    <property type="project" value="TreeGrafter"/>
</dbReference>
<evidence type="ECO:0000256" key="12">
    <source>
        <dbReference type="SAM" id="MobiDB-lite"/>
    </source>
</evidence>
<keyword evidence="8" id="KW-0010">Activator</keyword>
<comment type="subcellular location">
    <subcellularLocation>
        <location evidence="1">Nucleus</location>
    </subcellularLocation>
</comment>
<dbReference type="PANTHER" id="PTHR11534">
    <property type="entry name" value="MYOGENIC FACTOR"/>
    <property type="match status" value="1"/>
</dbReference>
<dbReference type="GO" id="GO:0035914">
    <property type="term" value="P:skeletal muscle cell differentiation"/>
    <property type="evidence" value="ECO:0007669"/>
    <property type="project" value="TreeGrafter"/>
</dbReference>
<dbReference type="InterPro" id="IPR022032">
    <property type="entry name" value="Myf5"/>
</dbReference>
<comment type="caution">
    <text evidence="14">The sequence shown here is derived from an EMBL/GenBank/DDBJ whole genome shotgun (WGS) entry which is preliminary data.</text>
</comment>
<keyword evidence="4" id="KW-0517">Myogenesis</keyword>
<dbReference type="Gene3D" id="4.10.280.10">
    <property type="entry name" value="Helix-loop-helix DNA-binding domain"/>
    <property type="match status" value="2"/>
</dbReference>
<evidence type="ECO:0000256" key="2">
    <source>
        <dbReference type="ARBA" id="ARBA00011571"/>
    </source>
</evidence>
<keyword evidence="9" id="KW-0804">Transcription</keyword>
<comment type="subunit">
    <text evidence="2 11">Efficient DNA binding requires dimerization with another bHLH protein.</text>
</comment>
<dbReference type="GO" id="GO:0048743">
    <property type="term" value="P:positive regulation of skeletal muscle fiber development"/>
    <property type="evidence" value="ECO:0007669"/>
    <property type="project" value="TreeGrafter"/>
</dbReference>
<feature type="compositionally biased region" description="Low complexity" evidence="12">
    <location>
        <begin position="669"/>
        <end position="683"/>
    </location>
</feature>
<evidence type="ECO:0000256" key="7">
    <source>
        <dbReference type="ARBA" id="ARBA00023125"/>
    </source>
</evidence>
<keyword evidence="6" id="KW-0805">Transcription regulation</keyword>
<dbReference type="Proteomes" id="UP000677803">
    <property type="component" value="Unassembled WGS sequence"/>
</dbReference>
<evidence type="ECO:0000256" key="8">
    <source>
        <dbReference type="ARBA" id="ARBA00023159"/>
    </source>
</evidence>
<evidence type="ECO:0000256" key="5">
    <source>
        <dbReference type="ARBA" id="ARBA00022782"/>
    </source>
</evidence>
<dbReference type="CDD" id="cd18934">
    <property type="entry name" value="bHLH_TS_MRF4_Myf6"/>
    <property type="match status" value="1"/>
</dbReference>
<dbReference type="EMBL" id="CAJRST010011113">
    <property type="protein sequence ID" value="CAG5927406.1"/>
    <property type="molecule type" value="Genomic_DNA"/>
</dbReference>
<gene>
    <name evidence="14" type="ORF">MMEN_LOCUS11284</name>
</gene>
<reference evidence="14" key="1">
    <citation type="submission" date="2021-05" db="EMBL/GenBank/DDBJ databases">
        <authorList>
            <person name="Tigano A."/>
        </authorList>
    </citation>
    <scope>NUCLEOTIDE SEQUENCE</scope>
</reference>
<keyword evidence="5" id="KW-0221">Differentiation</keyword>
<evidence type="ECO:0000313" key="15">
    <source>
        <dbReference type="Proteomes" id="UP000677803"/>
    </source>
</evidence>